<dbReference type="Proteomes" id="UP001595075">
    <property type="component" value="Unassembled WGS sequence"/>
</dbReference>
<keyword evidence="3" id="KW-1185">Reference proteome</keyword>
<gene>
    <name evidence="2" type="ORF">VTL71DRAFT_14650</name>
</gene>
<sequence length="251" mass="27396">MASLDTHPDPNAPTTAEAVPAPGQGPARSSPAIASEIHIPTTITLRTPSTHRKDTPTNGEAGQTSTNTWQSPPLNWLARTWTVTHSTLPMWRKAKNVRITYKLLAPSSPNAAEQDTLLDDEVSSEPTSKTFLPQPKSIRGVDTPDHSVSGGGAWNWRGRGWLRIASSHWEILGWGEWEGSDGQRECWVLTWFEKSLFTPMGVDLYSDRKGGGSMGLVEEVRRVLESGEAGEGVRKLCVEGEGLFKVVVDDA</sequence>
<reference evidence="2 3" key="1">
    <citation type="journal article" date="2024" name="Commun. Biol.">
        <title>Comparative genomic analysis of thermophilic fungi reveals convergent evolutionary adaptations and gene losses.</title>
        <authorList>
            <person name="Steindorff A.S."/>
            <person name="Aguilar-Pontes M.V."/>
            <person name="Robinson A.J."/>
            <person name="Andreopoulos B."/>
            <person name="LaButti K."/>
            <person name="Kuo A."/>
            <person name="Mondo S."/>
            <person name="Riley R."/>
            <person name="Otillar R."/>
            <person name="Haridas S."/>
            <person name="Lipzen A."/>
            <person name="Grimwood J."/>
            <person name="Schmutz J."/>
            <person name="Clum A."/>
            <person name="Reid I.D."/>
            <person name="Moisan M.C."/>
            <person name="Butler G."/>
            <person name="Nguyen T.T.M."/>
            <person name="Dewar K."/>
            <person name="Conant G."/>
            <person name="Drula E."/>
            <person name="Henrissat B."/>
            <person name="Hansel C."/>
            <person name="Singer S."/>
            <person name="Hutchinson M.I."/>
            <person name="de Vries R.P."/>
            <person name="Natvig D.O."/>
            <person name="Powell A.J."/>
            <person name="Tsang A."/>
            <person name="Grigoriev I.V."/>
        </authorList>
    </citation>
    <scope>NUCLEOTIDE SEQUENCE [LARGE SCALE GENOMIC DNA]</scope>
    <source>
        <strain evidence="2 3">CBS 494.80</strain>
    </source>
</reference>
<organism evidence="2 3">
    <name type="scientific">Oculimacula yallundae</name>
    <dbReference type="NCBI Taxonomy" id="86028"/>
    <lineage>
        <taxon>Eukaryota</taxon>
        <taxon>Fungi</taxon>
        <taxon>Dikarya</taxon>
        <taxon>Ascomycota</taxon>
        <taxon>Pezizomycotina</taxon>
        <taxon>Leotiomycetes</taxon>
        <taxon>Helotiales</taxon>
        <taxon>Ploettnerulaceae</taxon>
        <taxon>Oculimacula</taxon>
    </lineage>
</organism>
<protein>
    <submittedName>
        <fullName evidence="2">Uncharacterized protein</fullName>
    </submittedName>
</protein>
<dbReference type="EMBL" id="JAZHXI010000007">
    <property type="protein sequence ID" value="KAL2069970.1"/>
    <property type="molecule type" value="Genomic_DNA"/>
</dbReference>
<feature type="region of interest" description="Disordered" evidence="1">
    <location>
        <begin position="1"/>
        <end position="71"/>
    </location>
</feature>
<name>A0ABR4CJP0_9HELO</name>
<comment type="caution">
    <text evidence="2">The sequence shown here is derived from an EMBL/GenBank/DDBJ whole genome shotgun (WGS) entry which is preliminary data.</text>
</comment>
<evidence type="ECO:0000313" key="2">
    <source>
        <dbReference type="EMBL" id="KAL2069970.1"/>
    </source>
</evidence>
<evidence type="ECO:0000256" key="1">
    <source>
        <dbReference type="SAM" id="MobiDB-lite"/>
    </source>
</evidence>
<proteinExistence type="predicted"/>
<feature type="compositionally biased region" description="Polar residues" evidence="1">
    <location>
        <begin position="56"/>
        <end position="71"/>
    </location>
</feature>
<accession>A0ABR4CJP0</accession>
<feature type="region of interest" description="Disordered" evidence="1">
    <location>
        <begin position="110"/>
        <end position="147"/>
    </location>
</feature>
<evidence type="ECO:0000313" key="3">
    <source>
        <dbReference type="Proteomes" id="UP001595075"/>
    </source>
</evidence>